<keyword evidence="2" id="KW-1185">Reference proteome</keyword>
<reference evidence="1 2" key="1">
    <citation type="submission" date="2016-07" db="EMBL/GenBank/DDBJ databases">
        <title>Pervasive Adenine N6-methylation of Active Genes in Fungi.</title>
        <authorList>
            <consortium name="DOE Joint Genome Institute"/>
            <person name="Mondo S.J."/>
            <person name="Dannebaum R.O."/>
            <person name="Kuo R.C."/>
            <person name="Labutti K."/>
            <person name="Haridas S."/>
            <person name="Kuo A."/>
            <person name="Salamov A."/>
            <person name="Ahrendt S.R."/>
            <person name="Lipzen A."/>
            <person name="Sullivan W."/>
            <person name="Andreopoulos W.B."/>
            <person name="Clum A."/>
            <person name="Lindquist E."/>
            <person name="Daum C."/>
            <person name="Ramamoorthy G.K."/>
            <person name="Gryganskyi A."/>
            <person name="Culley D."/>
            <person name="Magnuson J.K."/>
            <person name="James T.Y."/>
            <person name="O'Malley M.A."/>
            <person name="Stajich J.E."/>
            <person name="Spatafora J.W."/>
            <person name="Visel A."/>
            <person name="Grigoriev I.V."/>
        </authorList>
    </citation>
    <scope>NUCLEOTIDE SEQUENCE [LARGE SCALE GENOMIC DNA]</scope>
    <source>
        <strain evidence="1 2">ATCC 12442</strain>
    </source>
</reference>
<dbReference type="Proteomes" id="UP000193922">
    <property type="component" value="Unassembled WGS sequence"/>
</dbReference>
<dbReference type="GeneID" id="63804565"/>
<feature type="non-terminal residue" evidence="1">
    <location>
        <position position="1"/>
    </location>
</feature>
<organism evidence="1 2">
    <name type="scientific">Linderina pennispora</name>
    <dbReference type="NCBI Taxonomy" id="61395"/>
    <lineage>
        <taxon>Eukaryota</taxon>
        <taxon>Fungi</taxon>
        <taxon>Fungi incertae sedis</taxon>
        <taxon>Zoopagomycota</taxon>
        <taxon>Kickxellomycotina</taxon>
        <taxon>Kickxellomycetes</taxon>
        <taxon>Kickxellales</taxon>
        <taxon>Kickxellaceae</taxon>
        <taxon>Linderina</taxon>
    </lineage>
</organism>
<comment type="caution">
    <text evidence="1">The sequence shown here is derived from an EMBL/GenBank/DDBJ whole genome shotgun (WGS) entry which is preliminary data.</text>
</comment>
<protein>
    <submittedName>
        <fullName evidence="1">Uncharacterized protein</fullName>
    </submittedName>
</protein>
<dbReference type="AlphaFoldDB" id="A0A1Y1W5Z1"/>
<evidence type="ECO:0000313" key="1">
    <source>
        <dbReference type="EMBL" id="ORX68614.1"/>
    </source>
</evidence>
<accession>A0A1Y1W5Z1</accession>
<name>A0A1Y1W5Z1_9FUNG</name>
<dbReference type="RefSeq" id="XP_040742396.1">
    <property type="nucleotide sequence ID" value="XM_040887917.1"/>
</dbReference>
<gene>
    <name evidence="1" type="ORF">DL89DRAFT_268412</name>
</gene>
<evidence type="ECO:0000313" key="2">
    <source>
        <dbReference type="Proteomes" id="UP000193922"/>
    </source>
</evidence>
<dbReference type="EMBL" id="MCFD01000009">
    <property type="protein sequence ID" value="ORX68614.1"/>
    <property type="molecule type" value="Genomic_DNA"/>
</dbReference>
<sequence length="60" mass="6826">IPLRHLHRIHRLVVQRTTCPITAPSFPLAHTFAYFIHILSQTIPSMLQAVFGTWYPATGT</sequence>
<proteinExistence type="predicted"/>